<evidence type="ECO:0000313" key="10">
    <source>
        <dbReference type="EMBL" id="ACZ76852.1"/>
    </source>
</evidence>
<evidence type="ECO:0000256" key="2">
    <source>
        <dbReference type="ARBA" id="ARBA00009410"/>
    </source>
</evidence>
<dbReference type="AlphaFoldDB" id="D2BZU3"/>
<dbReference type="PANTHER" id="PTHR13847">
    <property type="entry name" value="SARCOSINE DEHYDROGENASE-RELATED"/>
    <property type="match status" value="1"/>
</dbReference>
<dbReference type="EMBL" id="CP001836">
    <property type="protein sequence ID" value="ACZ76852.1"/>
    <property type="molecule type" value="Genomic_DNA"/>
</dbReference>
<evidence type="ECO:0000256" key="6">
    <source>
        <dbReference type="ARBA" id="ARBA00047884"/>
    </source>
</evidence>
<comment type="function">
    <text evidence="8">Oxidative deamination of D-amino acids.</text>
</comment>
<protein>
    <recommendedName>
        <fullName evidence="7 8">D-amino acid dehydrogenase</fullName>
        <ecNumber evidence="8">1.4.99.-</ecNumber>
    </recommendedName>
</protein>
<keyword evidence="3 8" id="KW-0285">Flavoprotein</keyword>
<dbReference type="Pfam" id="PF01266">
    <property type="entry name" value="DAO"/>
    <property type="match status" value="1"/>
</dbReference>
<dbReference type="InterPro" id="IPR036188">
    <property type="entry name" value="FAD/NAD-bd_sf"/>
</dbReference>
<keyword evidence="11" id="KW-1185">Reference proteome</keyword>
<dbReference type="InterPro" id="IPR023080">
    <property type="entry name" value="DadA"/>
</dbReference>
<comment type="cofactor">
    <cofactor evidence="1 8">
        <name>FAD</name>
        <dbReference type="ChEBI" id="CHEBI:57692"/>
    </cofactor>
</comment>
<dbReference type="GO" id="GO:0005886">
    <property type="term" value="C:plasma membrane"/>
    <property type="evidence" value="ECO:0007669"/>
    <property type="project" value="TreeGrafter"/>
</dbReference>
<dbReference type="InterPro" id="IPR006076">
    <property type="entry name" value="FAD-dep_OxRdtase"/>
</dbReference>
<dbReference type="HOGENOM" id="CLU_007884_9_2_6"/>
<dbReference type="RefSeq" id="WP_012884669.1">
    <property type="nucleotide sequence ID" value="NC_013592.1"/>
</dbReference>
<evidence type="ECO:0000256" key="3">
    <source>
        <dbReference type="ARBA" id="ARBA00022630"/>
    </source>
</evidence>
<keyword evidence="5 8" id="KW-0560">Oxidoreductase</keyword>
<dbReference type="STRING" id="590409.Dd586_1996"/>
<dbReference type="HAMAP" id="MF_01202">
    <property type="entry name" value="DadA"/>
    <property type="match status" value="1"/>
</dbReference>
<dbReference type="KEGG" id="ddc:Dd586_1996"/>
<dbReference type="PANTHER" id="PTHR13847:SF280">
    <property type="entry name" value="D-AMINO ACID DEHYDROGENASE"/>
    <property type="match status" value="1"/>
</dbReference>
<dbReference type="GO" id="GO:0055130">
    <property type="term" value="P:D-alanine catabolic process"/>
    <property type="evidence" value="ECO:0007669"/>
    <property type="project" value="TreeGrafter"/>
</dbReference>
<dbReference type="SUPFAM" id="SSF54373">
    <property type="entry name" value="FAD-linked reductases, C-terminal domain"/>
    <property type="match status" value="1"/>
</dbReference>
<dbReference type="eggNOG" id="COG0665">
    <property type="taxonomic scope" value="Bacteria"/>
</dbReference>
<evidence type="ECO:0000256" key="7">
    <source>
        <dbReference type="ARBA" id="ARBA00071847"/>
    </source>
</evidence>
<dbReference type="OrthoDB" id="9805337at2"/>
<keyword evidence="4 8" id="KW-0274">FAD</keyword>
<feature type="binding site" evidence="8">
    <location>
        <begin position="3"/>
        <end position="17"/>
    </location>
    <ligand>
        <name>FAD</name>
        <dbReference type="ChEBI" id="CHEBI:57692"/>
    </ligand>
</feature>
<dbReference type="FunFam" id="3.50.50.60:FF:000020">
    <property type="entry name" value="D-amino acid dehydrogenase"/>
    <property type="match status" value="1"/>
</dbReference>
<dbReference type="SUPFAM" id="SSF51905">
    <property type="entry name" value="FAD/NAD(P)-binding domain"/>
    <property type="match status" value="1"/>
</dbReference>
<dbReference type="Proteomes" id="UP000001446">
    <property type="component" value="Chromosome"/>
</dbReference>
<accession>D2BZU3</accession>
<dbReference type="Gene3D" id="3.30.9.10">
    <property type="entry name" value="D-Amino Acid Oxidase, subunit A, domain 2"/>
    <property type="match status" value="1"/>
</dbReference>
<comment type="similarity">
    <text evidence="2 8">Belongs to the DadA oxidoreductase family.</text>
</comment>
<comment type="catalytic activity">
    <reaction evidence="6 8">
        <text>a D-alpha-amino acid + A + H2O = a 2-oxocarboxylate + AH2 + NH4(+)</text>
        <dbReference type="Rhea" id="RHEA:18125"/>
        <dbReference type="ChEBI" id="CHEBI:13193"/>
        <dbReference type="ChEBI" id="CHEBI:15377"/>
        <dbReference type="ChEBI" id="CHEBI:17499"/>
        <dbReference type="ChEBI" id="CHEBI:28938"/>
        <dbReference type="ChEBI" id="CHEBI:35179"/>
        <dbReference type="ChEBI" id="CHEBI:59871"/>
    </reaction>
</comment>
<proteinExistence type="inferred from homology"/>
<dbReference type="NCBIfam" id="NF001933">
    <property type="entry name" value="PRK00711.1"/>
    <property type="match status" value="1"/>
</dbReference>
<sequence>MKVVILGSGVIGVSTAWYLAQSGHDVTVIDRQAEPALETSAANAGQISPGYSAPWAAPGIPLKAVKWLFQQHAPLAIRPDFTATQLRWMWQMLLNCDSAHYRVNKARMVRLAEYSRDCLQALRAATGIAYEGRQGGTLQLFRTPQQYENAYRDIAVLKEAGVPYELLEASQLASVEPALAGVRHKLTGGLRLPHDETGDCQLFTRQLATMAAAAGVTFRFNSPIQHLDVEGQRVSAVYCSGEKITADAYVMACGSYSRGLLDKWFDIPVYPLKGYSLTIPLSNEEGAPVSTVLDETYKIAITRFDQRIRVGGMAEIAGFDLSLNQKRRATLEMVVRDLYPNCGPVEQATFWTGLRPMTPDGTPLVGRSPLQNLYLNTGHGTLGWTMGCGSGQLLADIISGKTPAIEYDDLSFSRYA</sequence>
<dbReference type="GO" id="GO:0008718">
    <property type="term" value="F:D-amino-acid dehydrogenase activity"/>
    <property type="evidence" value="ECO:0007669"/>
    <property type="project" value="UniProtKB-UniRule"/>
</dbReference>
<evidence type="ECO:0000256" key="1">
    <source>
        <dbReference type="ARBA" id="ARBA00001974"/>
    </source>
</evidence>
<dbReference type="EC" id="1.4.99.-" evidence="8"/>
<reference evidence="10" key="1">
    <citation type="submission" date="2009-12" db="EMBL/GenBank/DDBJ databases">
        <title>Complete sequence of Dickeya dadantii Ech586.</title>
        <authorList>
            <consortium name="US DOE Joint Genome Institute"/>
            <person name="Lucas S."/>
            <person name="Copeland A."/>
            <person name="Lapidus A."/>
            <person name="Glavina del Rio T."/>
            <person name="Tice H."/>
            <person name="Bruce D."/>
            <person name="Goodwin L."/>
            <person name="Pitluck S."/>
            <person name="Munk A.C."/>
            <person name="Brettin T."/>
            <person name="Detter J.C."/>
            <person name="Han C."/>
            <person name="Tapia R."/>
            <person name="Larimer F."/>
            <person name="Land M."/>
            <person name="Hauser L."/>
            <person name="Kyrpides N."/>
            <person name="Mikhailova N."/>
            <person name="Balakrishnan V."/>
            <person name="Glasner J."/>
            <person name="Perna N.T."/>
        </authorList>
    </citation>
    <scope>NUCLEOTIDE SEQUENCE [LARGE SCALE GENOMIC DNA]</scope>
    <source>
        <strain evidence="10">Ech586</strain>
    </source>
</reference>
<evidence type="ECO:0000256" key="5">
    <source>
        <dbReference type="ARBA" id="ARBA00023002"/>
    </source>
</evidence>
<evidence type="ECO:0000256" key="8">
    <source>
        <dbReference type="HAMAP-Rule" id="MF_01202"/>
    </source>
</evidence>
<dbReference type="GO" id="GO:0005737">
    <property type="term" value="C:cytoplasm"/>
    <property type="evidence" value="ECO:0007669"/>
    <property type="project" value="TreeGrafter"/>
</dbReference>
<evidence type="ECO:0000313" key="11">
    <source>
        <dbReference type="Proteomes" id="UP000001446"/>
    </source>
</evidence>
<dbReference type="Gene3D" id="3.50.50.60">
    <property type="entry name" value="FAD/NAD(P)-binding domain"/>
    <property type="match status" value="2"/>
</dbReference>
<name>D2BZU3_DICZ5</name>
<feature type="domain" description="FAD dependent oxidoreductase" evidence="9">
    <location>
        <begin position="2"/>
        <end position="396"/>
    </location>
</feature>
<evidence type="ECO:0000259" key="9">
    <source>
        <dbReference type="Pfam" id="PF01266"/>
    </source>
</evidence>
<gene>
    <name evidence="8" type="primary">dadA</name>
    <name evidence="10" type="ordered locus">Dd586_1996</name>
</gene>
<organism evidence="10 11">
    <name type="scientific">Dickeya zeae (strain Ech586)</name>
    <name type="common">Dickeya dadantii (strain Ech586)</name>
    <dbReference type="NCBI Taxonomy" id="590409"/>
    <lineage>
        <taxon>Bacteria</taxon>
        <taxon>Pseudomonadati</taxon>
        <taxon>Pseudomonadota</taxon>
        <taxon>Gammaproteobacteria</taxon>
        <taxon>Enterobacterales</taxon>
        <taxon>Pectobacteriaceae</taxon>
        <taxon>Dickeya</taxon>
        <taxon>Dickeya parazeae</taxon>
    </lineage>
</organism>
<evidence type="ECO:0000256" key="4">
    <source>
        <dbReference type="ARBA" id="ARBA00022827"/>
    </source>
</evidence>